<name>A0A8J5R9K6_9HYME</name>
<evidence type="ECO:0000256" key="3">
    <source>
        <dbReference type="ARBA" id="ARBA00007811"/>
    </source>
</evidence>
<keyword evidence="7 13" id="KW-0276">Fatty acid metabolism</keyword>
<keyword evidence="16" id="KW-1185">Reference proteome</keyword>
<dbReference type="GO" id="GO:0042761">
    <property type="term" value="P:very long-chain fatty acid biosynthetic process"/>
    <property type="evidence" value="ECO:0007669"/>
    <property type="project" value="TreeGrafter"/>
</dbReference>
<dbReference type="GO" id="GO:0030497">
    <property type="term" value="P:fatty acid elongation"/>
    <property type="evidence" value="ECO:0007669"/>
    <property type="project" value="TreeGrafter"/>
</dbReference>
<dbReference type="GO" id="GO:0030148">
    <property type="term" value="P:sphingolipid biosynthetic process"/>
    <property type="evidence" value="ECO:0007669"/>
    <property type="project" value="TreeGrafter"/>
</dbReference>
<feature type="transmembrane region" description="Helical" evidence="13">
    <location>
        <begin position="310"/>
        <end position="330"/>
    </location>
</feature>
<dbReference type="EC" id="4.2.1.134" evidence="4 13"/>
<comment type="catalytic activity">
    <reaction evidence="13">
        <text>a very-long-chain (3R)-3-hydroxyacyl-CoA = a very-long-chain (2E)-enoyl-CoA + H2O</text>
        <dbReference type="Rhea" id="RHEA:45812"/>
        <dbReference type="ChEBI" id="CHEBI:15377"/>
        <dbReference type="ChEBI" id="CHEBI:83728"/>
        <dbReference type="ChEBI" id="CHEBI:85440"/>
        <dbReference type="EC" id="4.2.1.134"/>
    </reaction>
</comment>
<evidence type="ECO:0000256" key="10">
    <source>
        <dbReference type="ARBA" id="ARBA00023136"/>
    </source>
</evidence>
<keyword evidence="11 13" id="KW-0275">Fatty acid biosynthesis</keyword>
<accession>A0A8J5R9K6</accession>
<keyword evidence="8 13" id="KW-1133">Transmembrane helix</keyword>
<evidence type="ECO:0000256" key="11">
    <source>
        <dbReference type="ARBA" id="ARBA00023160"/>
    </source>
</evidence>
<evidence type="ECO:0000256" key="5">
    <source>
        <dbReference type="ARBA" id="ARBA00022516"/>
    </source>
</evidence>
<evidence type="ECO:0000256" key="9">
    <source>
        <dbReference type="ARBA" id="ARBA00023098"/>
    </source>
</evidence>
<feature type="transmembrane region" description="Helical" evidence="13">
    <location>
        <begin position="400"/>
        <end position="418"/>
    </location>
</feature>
<dbReference type="AlphaFoldDB" id="A0A8J5R9K6"/>
<dbReference type="OrthoDB" id="2157530at2759"/>
<dbReference type="InterPro" id="IPR007482">
    <property type="entry name" value="Tyr_Pase-like_PTPLA"/>
</dbReference>
<evidence type="ECO:0000256" key="2">
    <source>
        <dbReference type="ARBA" id="ARBA00005194"/>
    </source>
</evidence>
<organism evidence="15 16">
    <name type="scientific">Cotesia typhae</name>
    <dbReference type="NCBI Taxonomy" id="2053667"/>
    <lineage>
        <taxon>Eukaryota</taxon>
        <taxon>Metazoa</taxon>
        <taxon>Ecdysozoa</taxon>
        <taxon>Arthropoda</taxon>
        <taxon>Hexapoda</taxon>
        <taxon>Insecta</taxon>
        <taxon>Pterygota</taxon>
        <taxon>Neoptera</taxon>
        <taxon>Endopterygota</taxon>
        <taxon>Hymenoptera</taxon>
        <taxon>Apocrita</taxon>
        <taxon>Ichneumonoidea</taxon>
        <taxon>Braconidae</taxon>
        <taxon>Microgastrinae</taxon>
        <taxon>Cotesia</taxon>
    </lineage>
</organism>
<evidence type="ECO:0000256" key="12">
    <source>
        <dbReference type="ARBA" id="ARBA00023239"/>
    </source>
</evidence>
<dbReference type="InterPro" id="IPR007052">
    <property type="entry name" value="CS_dom"/>
</dbReference>
<feature type="transmembrane region" description="Helical" evidence="13">
    <location>
        <begin position="351"/>
        <end position="373"/>
    </location>
</feature>
<protein>
    <recommendedName>
        <fullName evidence="4 13">Very-long-chain (3R)-3-hydroxyacyl-CoA dehydratase</fullName>
        <ecNumber evidence="4 13">4.2.1.134</ecNumber>
    </recommendedName>
</protein>
<gene>
    <name evidence="15" type="ORF">G9C98_007252</name>
</gene>
<evidence type="ECO:0000256" key="6">
    <source>
        <dbReference type="ARBA" id="ARBA00022692"/>
    </source>
</evidence>
<evidence type="ECO:0000313" key="15">
    <source>
        <dbReference type="EMBL" id="KAG8041948.1"/>
    </source>
</evidence>
<evidence type="ECO:0000313" key="16">
    <source>
        <dbReference type="Proteomes" id="UP000729913"/>
    </source>
</evidence>
<dbReference type="GO" id="GO:0102158">
    <property type="term" value="F:very-long-chain (3R)-3-hydroxyacyl-CoA dehydratase activity"/>
    <property type="evidence" value="ECO:0007669"/>
    <property type="project" value="UniProtKB-EC"/>
</dbReference>
<evidence type="ECO:0000256" key="8">
    <source>
        <dbReference type="ARBA" id="ARBA00022989"/>
    </source>
</evidence>
<keyword evidence="10 13" id="KW-0472">Membrane</keyword>
<reference evidence="15" key="1">
    <citation type="submission" date="2020-03" db="EMBL/GenBank/DDBJ databases">
        <authorList>
            <person name="Chebbi M.A."/>
            <person name="Drezen J.M."/>
        </authorList>
    </citation>
    <scope>NUCLEOTIDE SEQUENCE</scope>
    <source>
        <tissue evidence="15">Whole body</tissue>
    </source>
</reference>
<evidence type="ECO:0000259" key="14">
    <source>
        <dbReference type="PROSITE" id="PS51203"/>
    </source>
</evidence>
<dbReference type="PANTHER" id="PTHR11035:SF35">
    <property type="entry name" value="VERY-LONG-CHAIN (3R)-3-HYDROXYACYL-COA DEHYDRATASE"/>
    <property type="match status" value="1"/>
</dbReference>
<reference evidence="15" key="2">
    <citation type="submission" date="2021-04" db="EMBL/GenBank/DDBJ databases">
        <title>Genome-wide patterns of bracovirus chromosomal integration into multiple host tissues during parasitism.</title>
        <authorList>
            <person name="Chebbi M.A.C."/>
        </authorList>
    </citation>
    <scope>NUCLEOTIDE SEQUENCE</scope>
    <source>
        <tissue evidence="15">Whole body</tissue>
    </source>
</reference>
<comment type="function">
    <text evidence="13">Catalyzes the third of the four reactions of the long-chain fatty acids elongation cycle. This endoplasmic reticulum-bound enzymatic process, allows the addition of two carbons to the chain of long- and very long-chain fatty acids/VLCFAs per cycle. This enzyme catalyzes the dehydration of the 3-hydroxyacyl-CoA intermediate into trans-2,3-enoyl-CoA, within each cycle of fatty acid elongation. Thereby, it participates to the production of VLCFAs of different chain lengths that are involved in multiple biological processes as precursors of membrane lipids and lipid mediators.</text>
</comment>
<evidence type="ECO:0000256" key="7">
    <source>
        <dbReference type="ARBA" id="ARBA00022832"/>
    </source>
</evidence>
<keyword evidence="13" id="KW-0256">Endoplasmic reticulum</keyword>
<proteinExistence type="inferred from homology"/>
<evidence type="ECO:0000256" key="13">
    <source>
        <dbReference type="RuleBase" id="RU363109"/>
    </source>
</evidence>
<comment type="similarity">
    <text evidence="3 13">Belongs to the very long-chain fatty acids dehydratase HACD family.</text>
</comment>
<comment type="pathway">
    <text evidence="2 13">Lipid metabolism; fatty acid biosynthesis.</text>
</comment>
<keyword evidence="5 13" id="KW-0444">Lipid biosynthesis</keyword>
<feature type="transmembrane region" description="Helical" evidence="13">
    <location>
        <begin position="272"/>
        <end position="290"/>
    </location>
</feature>
<keyword evidence="9 13" id="KW-0443">Lipid metabolism</keyword>
<dbReference type="EMBL" id="JAAOIC020000006">
    <property type="protein sequence ID" value="KAG8041948.1"/>
    <property type="molecule type" value="Genomic_DNA"/>
</dbReference>
<dbReference type="Pfam" id="PF04387">
    <property type="entry name" value="PTPLA"/>
    <property type="match status" value="1"/>
</dbReference>
<dbReference type="PANTHER" id="PTHR11035">
    <property type="entry name" value="VERY-LONG-CHAIN (3R)-3-HYDROXYACYL-COA DEHYDRATASE"/>
    <property type="match status" value="1"/>
</dbReference>
<comment type="subcellular location">
    <subcellularLocation>
        <location evidence="13">Endoplasmic reticulum membrane</location>
        <topology evidence="13">Multi-pass membrane protein</topology>
    </subcellularLocation>
    <subcellularLocation>
        <location evidence="1">Membrane</location>
        <topology evidence="1">Multi-pass membrane protein</topology>
    </subcellularLocation>
</comment>
<keyword evidence="12 13" id="KW-0456">Lyase</keyword>
<feature type="transmembrane region" description="Helical" evidence="13">
    <location>
        <begin position="235"/>
        <end position="260"/>
    </location>
</feature>
<sequence length="423" mass="50756">MSNAQSPTVYWNQINGDIYLRIDINDPQGSEIHFEDDCMHFSAFKPGDDTPVNYSFTLNFYKPTDRTENVYDLIDHQLQFILKKQYDEKWPRLTCQDSDPSWVVPDSDKLTKKNLCSKDKKVPKPVFKKLSEQYAGLNDKLHREELEKRDIHEDYPHMYDKLHKEELGYRKEDYKKVYLAFYNLFQFIGFLYILIIMGIKYSRDGPESMEQTYKSVGRLLKFAQLMQFLEIMHPIFGYTKGSALIAFIQVGGRAFILFVMIESEKRMQTKPVVFYLFFVWSLVEVFRYPYYIAQLFRVNIPLLTWLRYTVWIPLYPIGFLCEGIVMLRNIPYFEETKKYSIELPNSWNFSFYLPTFMRIYLLMFFIPALYMMMSHMNRARYQKLGKTKERKVVVQKYNSVFYAVNFCLVVGFAWFYYFKMSIN</sequence>
<evidence type="ECO:0000256" key="1">
    <source>
        <dbReference type="ARBA" id="ARBA00004141"/>
    </source>
</evidence>
<evidence type="ECO:0000256" key="4">
    <source>
        <dbReference type="ARBA" id="ARBA00013122"/>
    </source>
</evidence>
<dbReference type="UniPathway" id="UPA00094"/>
<comment type="caution">
    <text evidence="15">The sequence shown here is derived from an EMBL/GenBank/DDBJ whole genome shotgun (WGS) entry which is preliminary data.</text>
</comment>
<dbReference type="PROSITE" id="PS51203">
    <property type="entry name" value="CS"/>
    <property type="match status" value="1"/>
</dbReference>
<keyword evidence="6 13" id="KW-0812">Transmembrane</keyword>
<feature type="transmembrane region" description="Helical" evidence="13">
    <location>
        <begin position="177"/>
        <end position="199"/>
    </location>
</feature>
<feature type="domain" description="CS" evidence="14">
    <location>
        <begin position="4"/>
        <end position="94"/>
    </location>
</feature>
<dbReference type="Proteomes" id="UP000729913">
    <property type="component" value="Unassembled WGS sequence"/>
</dbReference>
<dbReference type="GO" id="GO:0005789">
    <property type="term" value="C:endoplasmic reticulum membrane"/>
    <property type="evidence" value="ECO:0007669"/>
    <property type="project" value="UniProtKB-SubCell"/>
</dbReference>